<organism evidence="3 4">
    <name type="scientific">Pseudomonas delhiensis</name>
    <dbReference type="NCBI Taxonomy" id="366289"/>
    <lineage>
        <taxon>Bacteria</taxon>
        <taxon>Pseudomonadati</taxon>
        <taxon>Pseudomonadota</taxon>
        <taxon>Gammaproteobacteria</taxon>
        <taxon>Pseudomonadales</taxon>
        <taxon>Pseudomonadaceae</taxon>
        <taxon>Pseudomonas</taxon>
    </lineage>
</organism>
<evidence type="ECO:0000313" key="3">
    <source>
        <dbReference type="EMBL" id="SDL15214.1"/>
    </source>
</evidence>
<protein>
    <recommendedName>
        <fullName evidence="2">Bacterial Ig-like domain-containing protein</fullName>
    </recommendedName>
</protein>
<accession>A0A1G9HR78</accession>
<dbReference type="AlphaFoldDB" id="A0A1G9HR78"/>
<gene>
    <name evidence="3" type="ORF">SAMN05216189_10755</name>
</gene>
<feature type="domain" description="Bacterial Ig-like" evidence="2">
    <location>
        <begin position="6"/>
        <end position="78"/>
    </location>
</feature>
<feature type="compositionally biased region" description="Low complexity" evidence="1">
    <location>
        <begin position="13"/>
        <end position="22"/>
    </location>
</feature>
<name>A0A1G9HR78_9PSED</name>
<evidence type="ECO:0000259" key="2">
    <source>
        <dbReference type="Pfam" id="PF19077"/>
    </source>
</evidence>
<dbReference type="RefSeq" id="WP_167364879.1">
    <property type="nucleotide sequence ID" value="NZ_FNEC01000075.1"/>
</dbReference>
<dbReference type="InterPro" id="IPR013783">
    <property type="entry name" value="Ig-like_fold"/>
</dbReference>
<sequence>VASGGRTDDRKPTVSGTGTSGNTVTLYVTEANGQREVGKALVIDGKWTVEVTDALNFGQNVFTAVEADTAGNATPHSPGYAISVTQNDRFGGFDLGGSQGSGAPINTTVVGYQNNPQVTKLANGNLVVTWQGNARKENGGYDAFFQIMDPTGKIKLGQEQMINQRNYLNQDSPQVTALADGGFLIVWESYAGNPDPNEDGILGRRYDASGAAQTDEFLVNQTTAGGQRSPSVMSLPDGGYIVAWHSVQSGGSIMQRTYDAQNQPVGNEVLIKAGGAATDEGGPEMVHLDNDWYLTIWSGADGNGNGVLGQLRKLDGSAAGPILTLNTTLDKAQQYPDVIALKDGSFVVFWDSADSQANGTDIRAAHYRVDPVSGQATLIGNGDFIVNQYTAGKQYKPVGVALEDGGYMLIWGSEGGDGDGSAIYAQRFDANSQKIGHEFLVNPDTWGNQGSGWDDVDLEHILDATLMDDGNIFVTWHSDKVDPDSYGIEGVVLDIDAGFYSEFTVNTSTKGEQSYSATSALPNGGFVTVWQSAHSGDFDIIGQLHDASGMPIGGEFRVNTVYASSQVRPDIVTLQDGTFIVSYYSGENGDSVIRTQRFGYSHDEAGNITAATPIGSEQAFKGAGQRYNCFPMLSALDDGGYMLVWNARTTDNQPWKVMCRQYDANGVMVGTEQVVTDFLWSSVATPHQKAIVATLEGGQVVMTYSKEVNAGDIYFRVYDPKSQTFGAEIRANQTTADLQGTPSVAELANGNFIVTWDSYNTKGLDQGAGGVWGRIYAPDGSAVGNEFLINTFTPNIQRRPVAVARPEGGFVTVYASQADKAPGAGTYGIYLQFFDDAGNRVGQEMRINQLVSGDQEWPELTFLADGRLFVTWTDYGVGDGSGSAIKGRIIDLESTLGLGVTPQDAAVKSGAEPLAADAAQGSLWMLFDDGSASGLLLDNAALSAVRGGAGNDFIAIKDTSFAMIDGGDGIDTLLLDGKNMALNLDALLDRITGIEKIDLGQGGSNSLSLSADALEGLGQVDMVLADGRNQFVINGDGSNSIQLLESLSESWLQTGQVEISGVIYQAYVSGSAELLIEQDIQVSQV</sequence>
<dbReference type="InterPro" id="IPR044016">
    <property type="entry name" value="Big_13"/>
</dbReference>
<dbReference type="EMBL" id="FNEC01000075">
    <property type="protein sequence ID" value="SDL15214.1"/>
    <property type="molecule type" value="Genomic_DNA"/>
</dbReference>
<evidence type="ECO:0000256" key="1">
    <source>
        <dbReference type="SAM" id="MobiDB-lite"/>
    </source>
</evidence>
<proteinExistence type="predicted"/>
<dbReference type="Gene3D" id="2.60.40.10">
    <property type="entry name" value="Immunoglobulins"/>
    <property type="match status" value="1"/>
</dbReference>
<feature type="non-terminal residue" evidence="3">
    <location>
        <position position="1"/>
    </location>
</feature>
<evidence type="ECO:0000313" key="4">
    <source>
        <dbReference type="Proteomes" id="UP000199693"/>
    </source>
</evidence>
<feature type="region of interest" description="Disordered" evidence="1">
    <location>
        <begin position="1"/>
        <end position="22"/>
    </location>
</feature>
<dbReference type="Pfam" id="PF19077">
    <property type="entry name" value="Big_13"/>
    <property type="match status" value="1"/>
</dbReference>
<dbReference type="Proteomes" id="UP000199693">
    <property type="component" value="Unassembled WGS sequence"/>
</dbReference>
<feature type="compositionally biased region" description="Basic and acidic residues" evidence="1">
    <location>
        <begin position="1"/>
        <end position="12"/>
    </location>
</feature>
<reference evidence="3 4" key="1">
    <citation type="submission" date="2016-10" db="EMBL/GenBank/DDBJ databases">
        <authorList>
            <person name="de Groot N.N."/>
        </authorList>
    </citation>
    <scope>NUCLEOTIDE SEQUENCE [LARGE SCALE GENOMIC DNA]</scope>
    <source>
        <strain evidence="3 4">CCM 7361</strain>
    </source>
</reference>